<dbReference type="EMBL" id="QGKX02001290">
    <property type="protein sequence ID" value="KAF3536921.1"/>
    <property type="molecule type" value="Genomic_DNA"/>
</dbReference>
<protein>
    <submittedName>
        <fullName evidence="1">Uncharacterized protein</fullName>
    </submittedName>
</protein>
<name>A0A8S9Q782_BRACR</name>
<accession>A0A8S9Q782</accession>
<comment type="caution">
    <text evidence="1">The sequence shown here is derived from an EMBL/GenBank/DDBJ whole genome shotgun (WGS) entry which is preliminary data.</text>
</comment>
<evidence type="ECO:0000313" key="1">
    <source>
        <dbReference type="EMBL" id="KAF3536921.1"/>
    </source>
</evidence>
<reference evidence="1" key="1">
    <citation type="submission" date="2019-12" db="EMBL/GenBank/DDBJ databases">
        <title>Genome sequencing and annotation of Brassica cretica.</title>
        <authorList>
            <person name="Studholme D.J."/>
            <person name="Sarris P."/>
        </authorList>
    </citation>
    <scope>NUCLEOTIDE SEQUENCE</scope>
    <source>
        <strain evidence="1">PFS-109/04</strain>
        <tissue evidence="1">Leaf</tissue>
    </source>
</reference>
<evidence type="ECO:0000313" key="2">
    <source>
        <dbReference type="Proteomes" id="UP000712600"/>
    </source>
</evidence>
<gene>
    <name evidence="1" type="ORF">F2Q69_00019024</name>
</gene>
<organism evidence="1 2">
    <name type="scientific">Brassica cretica</name>
    <name type="common">Mustard</name>
    <dbReference type="NCBI Taxonomy" id="69181"/>
    <lineage>
        <taxon>Eukaryota</taxon>
        <taxon>Viridiplantae</taxon>
        <taxon>Streptophyta</taxon>
        <taxon>Embryophyta</taxon>
        <taxon>Tracheophyta</taxon>
        <taxon>Spermatophyta</taxon>
        <taxon>Magnoliopsida</taxon>
        <taxon>eudicotyledons</taxon>
        <taxon>Gunneridae</taxon>
        <taxon>Pentapetalae</taxon>
        <taxon>rosids</taxon>
        <taxon>malvids</taxon>
        <taxon>Brassicales</taxon>
        <taxon>Brassicaceae</taxon>
        <taxon>Brassiceae</taxon>
        <taxon>Brassica</taxon>
    </lineage>
</organism>
<dbReference type="Proteomes" id="UP000712600">
    <property type="component" value="Unassembled WGS sequence"/>
</dbReference>
<sequence length="50" mass="5999">MDLQVELWQVTRRSNDKDLSLRQLSHVRLVWRSRRRLTGDFAAESMSRVV</sequence>
<dbReference type="AlphaFoldDB" id="A0A8S9Q782"/>
<proteinExistence type="predicted"/>